<evidence type="ECO:0000313" key="3">
    <source>
        <dbReference type="Proteomes" id="UP001595378"/>
    </source>
</evidence>
<feature type="transmembrane region" description="Helical" evidence="1">
    <location>
        <begin position="48"/>
        <end position="71"/>
    </location>
</feature>
<dbReference type="Proteomes" id="UP001595378">
    <property type="component" value="Unassembled WGS sequence"/>
</dbReference>
<keyword evidence="1" id="KW-0472">Membrane</keyword>
<evidence type="ECO:0000313" key="2">
    <source>
        <dbReference type="EMBL" id="MFC3100892.1"/>
    </source>
</evidence>
<keyword evidence="1" id="KW-0812">Transmembrane</keyword>
<name>A0ABV7EH01_9SPHN</name>
<keyword evidence="3" id="KW-1185">Reference proteome</keyword>
<organism evidence="2 3">
    <name type="scientific">Alteraurantiacibacter lauratis</name>
    <dbReference type="NCBI Taxonomy" id="2054627"/>
    <lineage>
        <taxon>Bacteria</taxon>
        <taxon>Pseudomonadati</taxon>
        <taxon>Pseudomonadota</taxon>
        <taxon>Alphaproteobacteria</taxon>
        <taxon>Sphingomonadales</taxon>
        <taxon>Erythrobacteraceae</taxon>
        <taxon>Alteraurantiacibacter</taxon>
    </lineage>
</organism>
<keyword evidence="1" id="KW-1133">Transmembrane helix</keyword>
<dbReference type="RefSeq" id="WP_336919953.1">
    <property type="nucleotide sequence ID" value="NZ_JBANRN010000013.1"/>
</dbReference>
<gene>
    <name evidence="2" type="ORF">ACFODK_08330</name>
</gene>
<proteinExistence type="predicted"/>
<comment type="caution">
    <text evidence="2">The sequence shown here is derived from an EMBL/GenBank/DDBJ whole genome shotgun (WGS) entry which is preliminary data.</text>
</comment>
<reference evidence="3" key="1">
    <citation type="journal article" date="2019" name="Int. J. Syst. Evol. Microbiol.">
        <title>The Global Catalogue of Microorganisms (GCM) 10K type strain sequencing project: providing services to taxonomists for standard genome sequencing and annotation.</title>
        <authorList>
            <consortium name="The Broad Institute Genomics Platform"/>
            <consortium name="The Broad Institute Genome Sequencing Center for Infectious Disease"/>
            <person name="Wu L."/>
            <person name="Ma J."/>
        </authorList>
    </citation>
    <scope>NUCLEOTIDE SEQUENCE [LARGE SCALE GENOMIC DNA]</scope>
    <source>
        <strain evidence="3">KCTC 52606</strain>
    </source>
</reference>
<accession>A0ABV7EH01</accession>
<sequence>MLNLPAFILFASEATEVGLWAGGFLLLAVIALLADWRRARRKDIDRVGCVPWTLVFLASATIGAGLLLVAIKGWLGG</sequence>
<feature type="transmembrane region" description="Helical" evidence="1">
    <location>
        <begin position="17"/>
        <end position="36"/>
    </location>
</feature>
<evidence type="ECO:0000256" key="1">
    <source>
        <dbReference type="SAM" id="Phobius"/>
    </source>
</evidence>
<dbReference type="EMBL" id="JBHRSU010000028">
    <property type="protein sequence ID" value="MFC3100892.1"/>
    <property type="molecule type" value="Genomic_DNA"/>
</dbReference>
<protein>
    <submittedName>
        <fullName evidence="2">Uncharacterized protein</fullName>
    </submittedName>
</protein>